<proteinExistence type="predicted"/>
<name>A0A2N5XZS2_9GAMM</name>
<evidence type="ECO:0000259" key="1">
    <source>
        <dbReference type="Pfam" id="PF00535"/>
    </source>
</evidence>
<dbReference type="Proteomes" id="UP000234845">
    <property type="component" value="Unassembled WGS sequence"/>
</dbReference>
<dbReference type="CDD" id="cd00761">
    <property type="entry name" value="Glyco_tranf_GTA_type"/>
    <property type="match status" value="1"/>
</dbReference>
<dbReference type="AlphaFoldDB" id="A0A2N5XZS2"/>
<reference evidence="3" key="1">
    <citation type="submission" date="2017-11" db="EMBL/GenBank/DDBJ databases">
        <title>The draft genome sequence of Chromatocurvus sp. F02.</title>
        <authorList>
            <person name="Du Z.-J."/>
            <person name="Chang Y.-Q."/>
        </authorList>
    </citation>
    <scope>NUCLEOTIDE SEQUENCE [LARGE SCALE GENOMIC DNA]</scope>
    <source>
        <strain evidence="3">F02</strain>
    </source>
</reference>
<dbReference type="SUPFAM" id="SSF53448">
    <property type="entry name" value="Nucleotide-diphospho-sugar transferases"/>
    <property type="match status" value="1"/>
</dbReference>
<dbReference type="RefSeq" id="WP_101522210.1">
    <property type="nucleotide sequence ID" value="NZ_PKLZ01000011.1"/>
</dbReference>
<dbReference type="OrthoDB" id="7690777at2"/>
<comment type="caution">
    <text evidence="2">The sequence shown here is derived from an EMBL/GenBank/DDBJ whole genome shotgun (WGS) entry which is preliminary data.</text>
</comment>
<dbReference type="Gene3D" id="3.90.550.10">
    <property type="entry name" value="Spore Coat Polysaccharide Biosynthesis Protein SpsA, Chain A"/>
    <property type="match status" value="1"/>
</dbReference>
<protein>
    <recommendedName>
        <fullName evidence="1">Glycosyltransferase 2-like domain-containing protein</fullName>
    </recommendedName>
</protein>
<evidence type="ECO:0000313" key="3">
    <source>
        <dbReference type="Proteomes" id="UP000234845"/>
    </source>
</evidence>
<keyword evidence="3" id="KW-1185">Reference proteome</keyword>
<sequence length="299" mass="33851">MKLSVIVIAYNMQREIPRTLQSLTANYQQGIAEEDYEVLVIDNKSPDPVDREMVESFGPNFRYFYLEEGKPSPAFALNFASVQARGDILCFMIDGAHILTPGVLSLAMSAFRAFGQCVVLTRYFYLGPGSQNETILEGYSKREEDRLLASIDWPRDGYRLFEIGAALQGRQPKITWLSKMFETNCLFLAKEDFNTMGRADERFDFPGGGFLNIDLYAEAAKIEGITPVQLVGEGSFHQLHGGITTNVTPEDRDAKVERYHDQYRVIRGADSTVTDKNIHYLGHVPTEHAKIHRRSRPIK</sequence>
<evidence type="ECO:0000313" key="2">
    <source>
        <dbReference type="EMBL" id="PLW81647.1"/>
    </source>
</evidence>
<dbReference type="Pfam" id="PF00535">
    <property type="entry name" value="Glycos_transf_2"/>
    <property type="match status" value="1"/>
</dbReference>
<organism evidence="2 3">
    <name type="scientific">Kineobactrum sediminis</name>
    <dbReference type="NCBI Taxonomy" id="1905677"/>
    <lineage>
        <taxon>Bacteria</taxon>
        <taxon>Pseudomonadati</taxon>
        <taxon>Pseudomonadota</taxon>
        <taxon>Gammaproteobacteria</taxon>
        <taxon>Cellvibrionales</taxon>
        <taxon>Halieaceae</taxon>
        <taxon>Kineobactrum</taxon>
    </lineage>
</organism>
<dbReference type="InterPro" id="IPR029044">
    <property type="entry name" value="Nucleotide-diphossugar_trans"/>
</dbReference>
<accession>A0A2N5XZS2</accession>
<dbReference type="EMBL" id="PKLZ01000011">
    <property type="protein sequence ID" value="PLW81647.1"/>
    <property type="molecule type" value="Genomic_DNA"/>
</dbReference>
<gene>
    <name evidence="2" type="ORF">CWI75_14350</name>
</gene>
<dbReference type="InterPro" id="IPR001173">
    <property type="entry name" value="Glyco_trans_2-like"/>
</dbReference>
<feature type="domain" description="Glycosyltransferase 2-like" evidence="1">
    <location>
        <begin position="4"/>
        <end position="135"/>
    </location>
</feature>